<evidence type="ECO:0000256" key="1">
    <source>
        <dbReference type="PROSITE-ProRule" id="PRU00024"/>
    </source>
</evidence>
<evidence type="ECO:0000256" key="2">
    <source>
        <dbReference type="SAM" id="Coils"/>
    </source>
</evidence>
<keyword evidence="5" id="KW-1185">Reference proteome</keyword>
<dbReference type="GO" id="GO:0008270">
    <property type="term" value="F:zinc ion binding"/>
    <property type="evidence" value="ECO:0007669"/>
    <property type="project" value="UniProtKB-KW"/>
</dbReference>
<proteinExistence type="predicted"/>
<feature type="domain" description="B box-type" evidence="3">
    <location>
        <begin position="11"/>
        <end position="59"/>
    </location>
</feature>
<organism evidence="4 5">
    <name type="scientific">Mytilus coruscus</name>
    <name type="common">Sea mussel</name>
    <dbReference type="NCBI Taxonomy" id="42192"/>
    <lineage>
        <taxon>Eukaryota</taxon>
        <taxon>Metazoa</taxon>
        <taxon>Spiralia</taxon>
        <taxon>Lophotrochozoa</taxon>
        <taxon>Mollusca</taxon>
        <taxon>Bivalvia</taxon>
        <taxon>Autobranchia</taxon>
        <taxon>Pteriomorphia</taxon>
        <taxon>Mytilida</taxon>
        <taxon>Mytiloidea</taxon>
        <taxon>Mytilidae</taxon>
        <taxon>Mytilinae</taxon>
        <taxon>Mytilus</taxon>
    </lineage>
</organism>
<dbReference type="OrthoDB" id="5800423at2759"/>
<accession>A0A6J8BCF1</accession>
<feature type="domain" description="B box-type" evidence="3">
    <location>
        <begin position="76"/>
        <end position="117"/>
    </location>
</feature>
<dbReference type="Gene3D" id="4.10.830.40">
    <property type="match status" value="1"/>
</dbReference>
<keyword evidence="1" id="KW-0863">Zinc-finger</keyword>
<dbReference type="EMBL" id="CACVKT020003076">
    <property type="protein sequence ID" value="CAC5381595.1"/>
    <property type="molecule type" value="Genomic_DNA"/>
</dbReference>
<dbReference type="CDD" id="cd19757">
    <property type="entry name" value="Bbox1"/>
    <property type="match status" value="1"/>
</dbReference>
<reference evidence="4 5" key="1">
    <citation type="submission" date="2020-06" db="EMBL/GenBank/DDBJ databases">
        <authorList>
            <person name="Li R."/>
            <person name="Bekaert M."/>
        </authorList>
    </citation>
    <scope>NUCLEOTIDE SEQUENCE [LARGE SCALE GENOMIC DNA]</scope>
    <source>
        <strain evidence="5">wild</strain>
    </source>
</reference>
<sequence>MAFSQSVGIAQTPTVCQFCEESPEIKWKCVNCELFLCNLCCSKIHSKIKASMEHEIINLKEFGTENFIKSVRKVDLDNMECIMHTKRKCIVYCKDCHKPACSKCLTETHKMHDYNAIDEVYYDIISRMRELIHKFESDHQSLRNEKDKLQKILSDGDKNFQETREIILQTEKEMKEAISKYAYNLLQELEANWKSLENMIITELSSLRTNADVLETRKNNLNQVLLSHQVVDIFSTGKTLYESLPNYSIKKIKPYKAKFIPCNLQVKKGSQMLGDLYTVPEFELIDTCQSTYKSVTSILFCSDKTALIGSFNCKILQKVKFEDHHMTIKKEVKMKVYDMAKTMDGKILVSAEESDLKIYIKDRQLMTFISFAPLKTLGLHVTKDNNIIVGLVEYLILPASNDSIRKLVVINSDRDIQHTIEYDRDNQKMLTYPHRINTLNDKIVVVDVINKEFEGRVVMLDRGGQLLWTYNGCKTINSNQVQFYPGDVAITSINMILVTDCENHLIHVLNSAGEAVLSKDVKSLGIDLPLSLSIDKNEVLWVGCNTCTEDKNRTAKITCVKLT</sequence>
<dbReference type="PANTHER" id="PTHR25462:SF296">
    <property type="entry name" value="MEIOTIC P26, ISOFORM F"/>
    <property type="match status" value="1"/>
</dbReference>
<dbReference type="InterPro" id="IPR047153">
    <property type="entry name" value="TRIM45/56/19-like"/>
</dbReference>
<keyword evidence="2" id="KW-0175">Coiled coil</keyword>
<gene>
    <name evidence="4" type="ORF">MCOR_17447</name>
</gene>
<name>A0A6J8BCF1_MYTCO</name>
<keyword evidence="1" id="KW-0862">Zinc</keyword>
<evidence type="ECO:0000313" key="4">
    <source>
        <dbReference type="EMBL" id="CAC5381595.1"/>
    </source>
</evidence>
<dbReference type="InterPro" id="IPR000315">
    <property type="entry name" value="Znf_B-box"/>
</dbReference>
<dbReference type="PANTHER" id="PTHR25462">
    <property type="entry name" value="BONUS, ISOFORM C-RELATED"/>
    <property type="match status" value="1"/>
</dbReference>
<evidence type="ECO:0000313" key="5">
    <source>
        <dbReference type="Proteomes" id="UP000507470"/>
    </source>
</evidence>
<dbReference type="SUPFAM" id="SSF63829">
    <property type="entry name" value="Calcium-dependent phosphotriesterase"/>
    <property type="match status" value="1"/>
</dbReference>
<dbReference type="GO" id="GO:0061630">
    <property type="term" value="F:ubiquitin protein ligase activity"/>
    <property type="evidence" value="ECO:0007669"/>
    <property type="project" value="TreeGrafter"/>
</dbReference>
<evidence type="ECO:0000259" key="3">
    <source>
        <dbReference type="PROSITE" id="PS50119"/>
    </source>
</evidence>
<dbReference type="Gene3D" id="2.120.10.30">
    <property type="entry name" value="TolB, C-terminal domain"/>
    <property type="match status" value="1"/>
</dbReference>
<keyword evidence="1" id="KW-0479">Metal-binding</keyword>
<dbReference type="PROSITE" id="PS50119">
    <property type="entry name" value="ZF_BBOX"/>
    <property type="match status" value="2"/>
</dbReference>
<protein>
    <recommendedName>
        <fullName evidence="3">B box-type domain-containing protein</fullName>
    </recommendedName>
</protein>
<dbReference type="Proteomes" id="UP000507470">
    <property type="component" value="Unassembled WGS sequence"/>
</dbReference>
<feature type="coiled-coil region" evidence="2">
    <location>
        <begin position="125"/>
        <end position="152"/>
    </location>
</feature>
<dbReference type="InterPro" id="IPR011042">
    <property type="entry name" value="6-blade_b-propeller_TolB-like"/>
</dbReference>
<dbReference type="SUPFAM" id="SSF57845">
    <property type="entry name" value="B-box zinc-binding domain"/>
    <property type="match status" value="1"/>
</dbReference>
<dbReference type="AlphaFoldDB" id="A0A6J8BCF1"/>
<dbReference type="Gene3D" id="3.30.160.60">
    <property type="entry name" value="Classic Zinc Finger"/>
    <property type="match status" value="1"/>
</dbReference>